<sequence length="170" mass="17981">MANVVVAYPTNPPQGVNALDFAYPIGVEMIWAASGWPDNLHALKPQRIALSNTLVAVAQANNYDRIHIRSTNHPTTNFNGAVVPCPPHVTVSFQSAALRANGQFIPAHVYLNADLSLTQPAPPANAANGVNGQNPQLFAAMLVVRADGTVAEVQLNNAPRIPPAAGVPWI</sequence>
<organism evidence="1 2">
    <name type="scientific">Sclerotinia sclerotiorum (strain ATCC 18683 / 1980 / Ss-1)</name>
    <name type="common">White mold</name>
    <name type="synonym">Whetzelinia sclerotiorum</name>
    <dbReference type="NCBI Taxonomy" id="665079"/>
    <lineage>
        <taxon>Eukaryota</taxon>
        <taxon>Fungi</taxon>
        <taxon>Dikarya</taxon>
        <taxon>Ascomycota</taxon>
        <taxon>Pezizomycotina</taxon>
        <taxon>Leotiomycetes</taxon>
        <taxon>Helotiales</taxon>
        <taxon>Sclerotiniaceae</taxon>
        <taxon>Sclerotinia</taxon>
    </lineage>
</organism>
<gene>
    <name evidence="1" type="ORF">sscle_02g021660</name>
</gene>
<dbReference type="EMBL" id="CP017815">
    <property type="protein sequence ID" value="APA07396.1"/>
    <property type="molecule type" value="Genomic_DNA"/>
</dbReference>
<reference evidence="2" key="1">
    <citation type="journal article" date="2017" name="Genome Biol. Evol.">
        <title>The complete genome sequence of the phytopathogenic fungus Sclerotinia sclerotiorum reveals insights into the genome architecture of broad host range pathogens.</title>
        <authorList>
            <person name="Derbyshire M."/>
            <person name="Denton-Giles M."/>
            <person name="Hegedus D."/>
            <person name="Seifbarghy S."/>
            <person name="Rollins J."/>
            <person name="van Kan J."/>
            <person name="Seidl M.F."/>
            <person name="Faino L."/>
            <person name="Mbengue M."/>
            <person name="Navaud O."/>
            <person name="Raffaele S."/>
            <person name="Hammond-Kosack K."/>
            <person name="Heard S."/>
            <person name="Oliver R."/>
        </authorList>
    </citation>
    <scope>NUCLEOTIDE SEQUENCE [LARGE SCALE GENOMIC DNA]</scope>
    <source>
        <strain evidence="2">ATCC 18683 / 1980 / Ss-1</strain>
    </source>
</reference>
<name>A0A1D9PXM3_SCLS1</name>
<dbReference type="VEuPathDB" id="FungiDB:sscle_02g021660"/>
<evidence type="ECO:0000313" key="1">
    <source>
        <dbReference type="EMBL" id="APA07396.1"/>
    </source>
</evidence>
<proteinExistence type="predicted"/>
<evidence type="ECO:0000313" key="2">
    <source>
        <dbReference type="Proteomes" id="UP000177798"/>
    </source>
</evidence>
<dbReference type="Proteomes" id="UP000177798">
    <property type="component" value="Chromosome 2"/>
</dbReference>
<accession>A0A1D9PXM3</accession>
<protein>
    <submittedName>
        <fullName evidence="1">Uncharacterized protein</fullName>
    </submittedName>
</protein>
<dbReference type="AlphaFoldDB" id="A0A1D9PXM3"/>